<dbReference type="PANTHER" id="PTHR43673:SF3">
    <property type="entry name" value="NAD(P)H NITROREDUCTASE YODC-RELATED"/>
    <property type="match status" value="1"/>
</dbReference>
<dbReference type="InterPro" id="IPR000415">
    <property type="entry name" value="Nitroreductase-like"/>
</dbReference>
<keyword evidence="2" id="KW-0560">Oxidoreductase</keyword>
<organism evidence="4 5">
    <name type="scientific">Paranoxybacillus vitaminiphilus</name>
    <dbReference type="NCBI Taxonomy" id="581036"/>
    <lineage>
        <taxon>Bacteria</taxon>
        <taxon>Bacillati</taxon>
        <taxon>Bacillota</taxon>
        <taxon>Bacilli</taxon>
        <taxon>Bacillales</taxon>
        <taxon>Anoxybacillaceae</taxon>
        <taxon>Paranoxybacillus</taxon>
    </lineage>
</organism>
<dbReference type="EMBL" id="QLMH01000013">
    <property type="protein sequence ID" value="RAK17192.1"/>
    <property type="molecule type" value="Genomic_DNA"/>
</dbReference>
<dbReference type="InterPro" id="IPR029479">
    <property type="entry name" value="Nitroreductase"/>
</dbReference>
<evidence type="ECO:0000259" key="3">
    <source>
        <dbReference type="Pfam" id="PF00881"/>
    </source>
</evidence>
<accession>A0A327YAS8</accession>
<dbReference type="Pfam" id="PF00881">
    <property type="entry name" value="Nitroreductase"/>
    <property type="match status" value="1"/>
</dbReference>
<feature type="domain" description="Nitroreductase" evidence="3">
    <location>
        <begin position="15"/>
        <end position="189"/>
    </location>
</feature>
<dbReference type="RefSeq" id="WP_111645963.1">
    <property type="nucleotide sequence ID" value="NZ_QLMH01000013.1"/>
</dbReference>
<evidence type="ECO:0000256" key="1">
    <source>
        <dbReference type="ARBA" id="ARBA00007118"/>
    </source>
</evidence>
<comment type="similarity">
    <text evidence="1">Belongs to the nitroreductase family.</text>
</comment>
<dbReference type="Proteomes" id="UP000248555">
    <property type="component" value="Unassembled WGS sequence"/>
</dbReference>
<dbReference type="GO" id="GO:0016491">
    <property type="term" value="F:oxidoreductase activity"/>
    <property type="evidence" value="ECO:0007669"/>
    <property type="project" value="UniProtKB-KW"/>
</dbReference>
<comment type="caution">
    <text evidence="4">The sequence shown here is derived from an EMBL/GenBank/DDBJ whole genome shotgun (WGS) entry which is preliminary data.</text>
</comment>
<dbReference type="AlphaFoldDB" id="A0A327YAS8"/>
<proteinExistence type="inferred from homology"/>
<dbReference type="SUPFAM" id="SSF55469">
    <property type="entry name" value="FMN-dependent nitroreductase-like"/>
    <property type="match status" value="1"/>
</dbReference>
<reference evidence="4 5" key="1">
    <citation type="submission" date="2018-06" db="EMBL/GenBank/DDBJ databases">
        <title>Genomic Encyclopedia of Type Strains, Phase III (KMG-III): the genomes of soil and plant-associated and newly described type strains.</title>
        <authorList>
            <person name="Whitman W."/>
        </authorList>
    </citation>
    <scope>NUCLEOTIDE SEQUENCE [LARGE SCALE GENOMIC DNA]</scope>
    <source>
        <strain evidence="4 5">CGMCC 1.8979</strain>
    </source>
</reference>
<name>A0A327YAS8_9BACL</name>
<dbReference type="CDD" id="cd02137">
    <property type="entry name" value="MhqN-like"/>
    <property type="match status" value="1"/>
</dbReference>
<sequence>MATNVTNVKDVFTVINERSSVRKYNPSIEISENELKEMIEAAGKAPSAWNLQHWHFVVIKGDKAQNRLLPIAYNQQQIVEASAVIAVLGDLEANKNTDAVYNPLVEAGYMTAEIKETLAKQIAGAYENHQYARDAAFSNASLAAMQLMLAAKAKGWDTCPIGGFNAEQFVNEFHIPKRYVPVMLITIGKAAAPAHKSTRLPIEAITTWIEN</sequence>
<dbReference type="OrthoDB" id="9782629at2"/>
<dbReference type="Gene3D" id="3.40.109.10">
    <property type="entry name" value="NADH Oxidase"/>
    <property type="match status" value="1"/>
</dbReference>
<protein>
    <submittedName>
        <fullName evidence="4">Nitroreductase</fullName>
    </submittedName>
</protein>
<evidence type="ECO:0000313" key="5">
    <source>
        <dbReference type="Proteomes" id="UP000248555"/>
    </source>
</evidence>
<evidence type="ECO:0000313" key="4">
    <source>
        <dbReference type="EMBL" id="RAK17192.1"/>
    </source>
</evidence>
<evidence type="ECO:0000256" key="2">
    <source>
        <dbReference type="ARBA" id="ARBA00023002"/>
    </source>
</evidence>
<gene>
    <name evidence="4" type="ORF">B0I26_11356</name>
</gene>
<dbReference type="PANTHER" id="PTHR43673">
    <property type="entry name" value="NAD(P)H NITROREDUCTASE YDGI-RELATED"/>
    <property type="match status" value="1"/>
</dbReference>
<keyword evidence="5" id="KW-1185">Reference proteome</keyword>